<dbReference type="GO" id="GO:0004803">
    <property type="term" value="F:transposase activity"/>
    <property type="evidence" value="ECO:0007669"/>
    <property type="project" value="InterPro"/>
</dbReference>
<dbReference type="PANTHER" id="PTHR37023">
    <property type="entry name" value="TRANSPOSASE"/>
    <property type="match status" value="1"/>
</dbReference>
<protein>
    <submittedName>
        <fullName evidence="3">Transposase</fullName>
    </submittedName>
</protein>
<dbReference type="EMBL" id="LGGX01000020">
    <property type="protein sequence ID" value="KUK86406.1"/>
    <property type="molecule type" value="Genomic_DNA"/>
</dbReference>
<organism evidence="3 4">
    <name type="scientific">candidate division TA06 bacterium 34_109</name>
    <dbReference type="NCBI Taxonomy" id="1635277"/>
    <lineage>
        <taxon>Bacteria</taxon>
        <taxon>Bacteria division TA06</taxon>
    </lineage>
</organism>
<reference evidence="4" key="1">
    <citation type="journal article" date="2015" name="MBio">
        <title>Genome-Resolved Metagenomic Analysis Reveals Roles for Candidate Phyla and Other Microbial Community Members in Biogeochemical Transformations in Oil Reservoirs.</title>
        <authorList>
            <person name="Hu P."/>
            <person name="Tom L."/>
            <person name="Singh A."/>
            <person name="Thomas B.C."/>
            <person name="Baker B.J."/>
            <person name="Piceno Y.M."/>
            <person name="Andersen G.L."/>
            <person name="Banfield J.F."/>
        </authorList>
    </citation>
    <scope>NUCLEOTIDE SEQUENCE [LARGE SCALE GENOMIC DNA]</scope>
</reference>
<gene>
    <name evidence="3" type="ORF">XE03_1538</name>
</gene>
<dbReference type="Pfam" id="PF04986">
    <property type="entry name" value="Y2_Tnp"/>
    <property type="match status" value="1"/>
</dbReference>
<proteinExistence type="predicted"/>
<dbReference type="Proteomes" id="UP000053467">
    <property type="component" value="Unassembled WGS sequence"/>
</dbReference>
<evidence type="ECO:0000313" key="4">
    <source>
        <dbReference type="Proteomes" id="UP000053467"/>
    </source>
</evidence>
<keyword evidence="1" id="KW-0472">Membrane</keyword>
<comment type="caution">
    <text evidence="3">The sequence shown here is derived from an EMBL/GenBank/DDBJ whole genome shotgun (WGS) entry which is preliminary data.</text>
</comment>
<evidence type="ECO:0000256" key="1">
    <source>
        <dbReference type="SAM" id="Phobius"/>
    </source>
</evidence>
<feature type="transmembrane region" description="Helical" evidence="1">
    <location>
        <begin position="9"/>
        <end position="28"/>
    </location>
</feature>
<dbReference type="GO" id="GO:0006313">
    <property type="term" value="P:DNA transposition"/>
    <property type="evidence" value="ECO:0007669"/>
    <property type="project" value="InterPro"/>
</dbReference>
<dbReference type="AlphaFoldDB" id="A0A101HZT0"/>
<keyword evidence="1" id="KW-0812">Transmembrane</keyword>
<dbReference type="GO" id="GO:0003677">
    <property type="term" value="F:DNA binding"/>
    <property type="evidence" value="ECO:0007669"/>
    <property type="project" value="InterPro"/>
</dbReference>
<evidence type="ECO:0000259" key="2">
    <source>
        <dbReference type="Pfam" id="PF04986"/>
    </source>
</evidence>
<feature type="domain" description="Transposase IS801/IS1294" evidence="2">
    <location>
        <begin position="56"/>
        <end position="247"/>
    </location>
</feature>
<keyword evidence="1" id="KW-1133">Transmembrane helix</keyword>
<sequence>MKRISHHHLFIIYVLLYQIPYGCFWIKIDSCSTAFFVAASKTILSYSKERHFLPAIICALHTFGRNLKFNPHIHLLSTTGGLYLKNNQVRKKWKHSAYLPFVMLHKRWRYLLIDELKKSIRNYLKKNPNCGELSVFSHPGVLDSFFSPLLKINWYVHDSEELDYKNFTVSYIGRYTKRPPLGESRILQVSKIVQAEGIWVTFSYQERNQNPVRWSVPVERFMELLIQHILPDNFRQIRYYGILANRVKTSLKEIFLKLLKRKRYSLEVLPWRERQKLYRGSDPLLCPKCGKQMKLVEIATFSQKAKSLTYFQPP</sequence>
<dbReference type="PANTHER" id="PTHR37023:SF1">
    <property type="entry name" value="ISSOD25 TRANSPOSASE TNPA_ISSOD25"/>
    <property type="match status" value="1"/>
</dbReference>
<accession>A0A101HZT0</accession>
<name>A0A101HZT0_UNCT6</name>
<evidence type="ECO:0000313" key="3">
    <source>
        <dbReference type="EMBL" id="KUK86406.1"/>
    </source>
</evidence>
<dbReference type="InterPro" id="IPR007069">
    <property type="entry name" value="Transposase_32"/>
</dbReference>